<comment type="cofactor">
    <cofactor evidence="1">
        <name>FMN</name>
        <dbReference type="ChEBI" id="CHEBI:58210"/>
    </cofactor>
</comment>
<evidence type="ECO:0000313" key="2">
    <source>
        <dbReference type="EMBL" id="CAD7626892.1"/>
    </source>
</evidence>
<dbReference type="GO" id="GO:0050661">
    <property type="term" value="F:NADP binding"/>
    <property type="evidence" value="ECO:0007669"/>
    <property type="project" value="InterPro"/>
</dbReference>
<dbReference type="SUPFAM" id="SSF51395">
    <property type="entry name" value="FMN-linked oxidoreductases"/>
    <property type="match status" value="1"/>
</dbReference>
<dbReference type="OrthoDB" id="8122781at2759"/>
<evidence type="ECO:0000256" key="1">
    <source>
        <dbReference type="ARBA" id="ARBA00001917"/>
    </source>
</evidence>
<dbReference type="AlphaFoldDB" id="A0A7R9PZS3"/>
<proteinExistence type="predicted"/>
<accession>A0A7R9PZS3</accession>
<dbReference type="PANTHER" id="PTHR43303">
    <property type="entry name" value="NADPH DEHYDROGENASE C23G7.10C-RELATED"/>
    <property type="match status" value="1"/>
</dbReference>
<dbReference type="EMBL" id="OC858822">
    <property type="protein sequence ID" value="CAD7626892.1"/>
    <property type="molecule type" value="Genomic_DNA"/>
</dbReference>
<dbReference type="EMBL" id="CAJPIZ010004247">
    <property type="protein sequence ID" value="CAG2107322.1"/>
    <property type="molecule type" value="Genomic_DNA"/>
</dbReference>
<gene>
    <name evidence="2" type="ORF">OSB1V03_LOCUS7324</name>
</gene>
<organism evidence="2">
    <name type="scientific">Medioppia subpectinata</name>
    <dbReference type="NCBI Taxonomy" id="1979941"/>
    <lineage>
        <taxon>Eukaryota</taxon>
        <taxon>Metazoa</taxon>
        <taxon>Ecdysozoa</taxon>
        <taxon>Arthropoda</taxon>
        <taxon>Chelicerata</taxon>
        <taxon>Arachnida</taxon>
        <taxon>Acari</taxon>
        <taxon>Acariformes</taxon>
        <taxon>Sarcoptiformes</taxon>
        <taxon>Oribatida</taxon>
        <taxon>Brachypylina</taxon>
        <taxon>Oppioidea</taxon>
        <taxon>Oppiidae</taxon>
        <taxon>Medioppia</taxon>
    </lineage>
</organism>
<keyword evidence="3" id="KW-1185">Reference proteome</keyword>
<dbReference type="Proteomes" id="UP000759131">
    <property type="component" value="Unassembled WGS sequence"/>
</dbReference>
<dbReference type="InterPro" id="IPR044152">
    <property type="entry name" value="YqjM-like"/>
</dbReference>
<protein>
    <submittedName>
        <fullName evidence="2">Uncharacterized protein</fullName>
    </submittedName>
</protein>
<sequence>MRSALSIACAVRQAIGDHIVLAVRVSVTDHCTDGWNVKQTVVLAKQLKALCVDLINCSSEGLVLCAGISFMNPTAIQIESAGIIQREAGVATGAHGLVKPGRTGFDSHRRVVNYNGSGVH</sequence>
<dbReference type="Gene3D" id="3.20.20.70">
    <property type="entry name" value="Aldolase class I"/>
    <property type="match status" value="1"/>
</dbReference>
<evidence type="ECO:0000313" key="3">
    <source>
        <dbReference type="Proteomes" id="UP000759131"/>
    </source>
</evidence>
<name>A0A7R9PZS3_9ACAR</name>
<dbReference type="InterPro" id="IPR013785">
    <property type="entry name" value="Aldolase_TIM"/>
</dbReference>
<dbReference type="PANTHER" id="PTHR43303:SF4">
    <property type="entry name" value="NADPH DEHYDROGENASE C23G7.10C-RELATED"/>
    <property type="match status" value="1"/>
</dbReference>
<dbReference type="GO" id="GO:0003959">
    <property type="term" value="F:NADPH dehydrogenase activity"/>
    <property type="evidence" value="ECO:0007669"/>
    <property type="project" value="InterPro"/>
</dbReference>
<dbReference type="GO" id="GO:0010181">
    <property type="term" value="F:FMN binding"/>
    <property type="evidence" value="ECO:0007669"/>
    <property type="project" value="InterPro"/>
</dbReference>
<reference evidence="2" key="1">
    <citation type="submission" date="2020-11" db="EMBL/GenBank/DDBJ databases">
        <authorList>
            <person name="Tran Van P."/>
        </authorList>
    </citation>
    <scope>NUCLEOTIDE SEQUENCE</scope>
</reference>